<evidence type="ECO:0000313" key="2">
    <source>
        <dbReference type="Proteomes" id="UP000011529"/>
    </source>
</evidence>
<reference evidence="1" key="1">
    <citation type="submission" date="2012-11" db="EMBL/GenBank/DDBJ databases">
        <title>Permanent draft genomes of Rhodopirellula europaea strain SH398 and 6C.</title>
        <authorList>
            <person name="Richter M."/>
            <person name="Richter-Heitmann T."/>
            <person name="Frank C."/>
            <person name="Harder J."/>
            <person name="Glockner F.O."/>
        </authorList>
    </citation>
    <scope>NUCLEOTIDE SEQUENCE</scope>
    <source>
        <strain evidence="1">6C</strain>
    </source>
</reference>
<name>M2AFX7_9BACT</name>
<keyword evidence="2" id="KW-1185">Reference proteome</keyword>
<sequence length="65" mass="7543">MAMWNGVGDELGELSQVLYCPWNEAFEKQSVHFGMADSSLIQWAIPFQCCPSTLPFHLRWRLGRR</sequence>
<comment type="caution">
    <text evidence="1">The sequence shown here is derived from an EMBL/GenBank/DDBJ whole genome shotgun (WGS) entry which is preliminary data.</text>
</comment>
<organism evidence="1 2">
    <name type="scientific">Rhodopirellula europaea 6C</name>
    <dbReference type="NCBI Taxonomy" id="1263867"/>
    <lineage>
        <taxon>Bacteria</taxon>
        <taxon>Pseudomonadati</taxon>
        <taxon>Planctomycetota</taxon>
        <taxon>Planctomycetia</taxon>
        <taxon>Pirellulales</taxon>
        <taxon>Pirellulaceae</taxon>
        <taxon>Rhodopirellula</taxon>
    </lineage>
</organism>
<dbReference type="AlphaFoldDB" id="M2AFX7"/>
<evidence type="ECO:0000313" key="1">
    <source>
        <dbReference type="EMBL" id="EMB15995.1"/>
    </source>
</evidence>
<proteinExistence type="predicted"/>
<gene>
    <name evidence="1" type="ORF">RE6C_03253</name>
</gene>
<dbReference type="Proteomes" id="UP000011529">
    <property type="component" value="Unassembled WGS sequence"/>
</dbReference>
<accession>M2AFX7</accession>
<protein>
    <submittedName>
        <fullName evidence="1">Uncharacterized protein</fullName>
    </submittedName>
</protein>
<reference evidence="1" key="2">
    <citation type="journal article" date="2013" name="Mar. Genomics">
        <title>Expression of sulfatases in Rhodopirellula baltica and the diversity of sulfatases in the genus Rhodopirellula.</title>
        <authorList>
            <person name="Wegner C.E."/>
            <person name="Richter-Heitmann T."/>
            <person name="Klindworth A."/>
            <person name="Klockow C."/>
            <person name="Richter M."/>
            <person name="Achstetter T."/>
            <person name="Glockner F.O."/>
            <person name="Harder J."/>
        </authorList>
    </citation>
    <scope>NUCLEOTIDE SEQUENCE [LARGE SCALE GENOMIC DNA]</scope>
    <source>
        <strain evidence="1">6C</strain>
    </source>
</reference>
<dbReference type="EMBL" id="ANMO01000142">
    <property type="protein sequence ID" value="EMB15995.1"/>
    <property type="molecule type" value="Genomic_DNA"/>
</dbReference>